<evidence type="ECO:0000313" key="2">
    <source>
        <dbReference type="EMBL" id="OGK41524.1"/>
    </source>
</evidence>
<dbReference type="SUPFAM" id="SSF53098">
    <property type="entry name" value="Ribonuclease H-like"/>
    <property type="match status" value="1"/>
</dbReference>
<dbReference type="GO" id="GO:0003676">
    <property type="term" value="F:nucleic acid binding"/>
    <property type="evidence" value="ECO:0007669"/>
    <property type="project" value="InterPro"/>
</dbReference>
<evidence type="ECO:0000259" key="1">
    <source>
        <dbReference type="Pfam" id="PF13482"/>
    </source>
</evidence>
<dbReference type="EMBL" id="MGAG01000011">
    <property type="protein sequence ID" value="OGK41524.1"/>
    <property type="molecule type" value="Genomic_DNA"/>
</dbReference>
<proteinExistence type="predicted"/>
<dbReference type="InterPro" id="IPR012337">
    <property type="entry name" value="RNaseH-like_sf"/>
</dbReference>
<protein>
    <recommendedName>
        <fullName evidence="1">YprB ribonuclease H-like domain-containing protein</fullName>
    </recommendedName>
</protein>
<dbReference type="InterPro" id="IPR036397">
    <property type="entry name" value="RNaseH_sf"/>
</dbReference>
<dbReference type="STRING" id="1802056.A2954_00795"/>
<dbReference type="Gene3D" id="3.30.420.10">
    <property type="entry name" value="Ribonuclease H-like superfamily/Ribonuclease H"/>
    <property type="match status" value="1"/>
</dbReference>
<dbReference type="Pfam" id="PF13482">
    <property type="entry name" value="RNase_H_2"/>
    <property type="match status" value="1"/>
</dbReference>
<name>A0A1F7IDU9_9BACT</name>
<sequence>MNKLPVVLDLETKYTLRDVNNNPKKLGITVVGLFDYRDNKTKIFDEKELTKLFSLLEASSYIIGFNVGSFDMAVLQAYYPGNIQHFPTFDLLDDIKSKIGKRLSLNDFLIATLGKKKTGHGLQAIELYKEGKMDELKKYCLDDVMLTKELFEYGSEKGEVMYLNEKGKVTVKVEWKKYLEDPGKSESHLTLPF</sequence>
<accession>A0A1F7IDU9</accession>
<dbReference type="Proteomes" id="UP000177698">
    <property type="component" value="Unassembled WGS sequence"/>
</dbReference>
<dbReference type="AlphaFoldDB" id="A0A1F7IDU9"/>
<reference evidence="2 3" key="1">
    <citation type="journal article" date="2016" name="Nat. Commun.">
        <title>Thousands of microbial genomes shed light on interconnected biogeochemical processes in an aquifer system.</title>
        <authorList>
            <person name="Anantharaman K."/>
            <person name="Brown C.T."/>
            <person name="Hug L.A."/>
            <person name="Sharon I."/>
            <person name="Castelle C.J."/>
            <person name="Probst A.J."/>
            <person name="Thomas B.C."/>
            <person name="Singh A."/>
            <person name="Wilkins M.J."/>
            <person name="Karaoz U."/>
            <person name="Brodie E.L."/>
            <person name="Williams K.H."/>
            <person name="Hubbard S.S."/>
            <person name="Banfield J.F."/>
        </authorList>
    </citation>
    <scope>NUCLEOTIDE SEQUENCE [LARGE SCALE GENOMIC DNA]</scope>
</reference>
<evidence type="ECO:0000313" key="3">
    <source>
        <dbReference type="Proteomes" id="UP000177698"/>
    </source>
</evidence>
<organism evidence="2 3">
    <name type="scientific">Candidatus Roizmanbacteria bacterium RIFCSPLOWO2_01_FULL_37_12</name>
    <dbReference type="NCBI Taxonomy" id="1802056"/>
    <lineage>
        <taxon>Bacteria</taxon>
        <taxon>Candidatus Roizmaniibacteriota</taxon>
    </lineage>
</organism>
<comment type="caution">
    <text evidence="2">The sequence shown here is derived from an EMBL/GenBank/DDBJ whole genome shotgun (WGS) entry which is preliminary data.</text>
</comment>
<dbReference type="InterPro" id="IPR038720">
    <property type="entry name" value="YprB_RNase_H-like_dom"/>
</dbReference>
<feature type="domain" description="YprB ribonuclease H-like" evidence="1">
    <location>
        <begin position="23"/>
        <end position="152"/>
    </location>
</feature>
<gene>
    <name evidence="2" type="ORF">A2954_00795</name>
</gene>